<reference evidence="2" key="1">
    <citation type="submission" date="2022-11" db="EMBL/GenBank/DDBJ databases">
        <authorList>
            <person name="Kikuchi T."/>
        </authorList>
    </citation>
    <scope>NUCLEOTIDE SEQUENCE</scope>
    <source>
        <strain evidence="2">PS1010</strain>
    </source>
</reference>
<evidence type="ECO:0000313" key="3">
    <source>
        <dbReference type="Proteomes" id="UP001152747"/>
    </source>
</evidence>
<dbReference type="InterPro" id="IPR039989">
    <property type="entry name" value="NUDT9"/>
</dbReference>
<dbReference type="OrthoDB" id="9972248at2759"/>
<dbReference type="Gene3D" id="3.90.79.10">
    <property type="entry name" value="Nucleoside Triphosphate Pyrophosphohydrolase"/>
    <property type="match status" value="1"/>
</dbReference>
<dbReference type="PANTHER" id="PTHR13030">
    <property type="entry name" value="NUDIX HYDROLASE"/>
    <property type="match status" value="1"/>
</dbReference>
<dbReference type="EMBL" id="CANHGI010000002">
    <property type="protein sequence ID" value="CAI5440881.1"/>
    <property type="molecule type" value="Genomic_DNA"/>
</dbReference>
<protein>
    <recommendedName>
        <fullName evidence="1">Nudix hydrolase domain-containing protein</fullName>
    </recommendedName>
</protein>
<dbReference type="SUPFAM" id="SSF55811">
    <property type="entry name" value="Nudix"/>
    <property type="match status" value="1"/>
</dbReference>
<accession>A0A9P1I9P0</accession>
<dbReference type="FunFam" id="3.90.79.10:FF:000110">
    <property type="entry name" value="Putative nudix hydrolase 6"/>
    <property type="match status" value="1"/>
</dbReference>
<evidence type="ECO:0000313" key="2">
    <source>
        <dbReference type="EMBL" id="CAI5440881.1"/>
    </source>
</evidence>
<gene>
    <name evidence="2" type="ORF">CAMP_LOCUS3518</name>
</gene>
<dbReference type="PROSITE" id="PS51462">
    <property type="entry name" value="NUDIX"/>
    <property type="match status" value="1"/>
</dbReference>
<sequence>MSIWNHLVCKPIMSFVHKKCRNTEVPYLLSDLYRFPVPDEFVKWSKKMDNYAPKEYTDPKNLGKPWMDPEVSSISKWNSIDGKINRKSYVSLYAFDEHLRPINPMGRTGICGRGILGRWGPNHAADPIVTRKNPETSALEFVAIQRKDNGEWAIPGGMVDAGENVSETLKREFSEEAMSGVNVDAKDLKKLWENGRELYRGYVDDPRNTDNAWMETVVVNFHDSENILKNIKLQAGDDAIALRWIELDSDVPLYASHRHFIDLLKNNLHFV</sequence>
<evidence type="ECO:0000259" key="1">
    <source>
        <dbReference type="PROSITE" id="PS51462"/>
    </source>
</evidence>
<organism evidence="2 3">
    <name type="scientific">Caenorhabditis angaria</name>
    <dbReference type="NCBI Taxonomy" id="860376"/>
    <lineage>
        <taxon>Eukaryota</taxon>
        <taxon>Metazoa</taxon>
        <taxon>Ecdysozoa</taxon>
        <taxon>Nematoda</taxon>
        <taxon>Chromadorea</taxon>
        <taxon>Rhabditida</taxon>
        <taxon>Rhabditina</taxon>
        <taxon>Rhabditomorpha</taxon>
        <taxon>Rhabditoidea</taxon>
        <taxon>Rhabditidae</taxon>
        <taxon>Peloderinae</taxon>
        <taxon>Caenorhabditis</taxon>
    </lineage>
</organism>
<comment type="caution">
    <text evidence="2">The sequence shown here is derived from an EMBL/GenBank/DDBJ whole genome shotgun (WGS) entry which is preliminary data.</text>
</comment>
<dbReference type="PANTHER" id="PTHR13030:SF8">
    <property type="entry name" value="ADP-RIBOSE PYROPHOSPHATASE, MITOCHONDRIAL"/>
    <property type="match status" value="1"/>
</dbReference>
<proteinExistence type="predicted"/>
<dbReference type="CDD" id="cd03670">
    <property type="entry name" value="NUDIX_ADPRase_Nudt9"/>
    <property type="match status" value="1"/>
</dbReference>
<dbReference type="AlphaFoldDB" id="A0A9P1I9P0"/>
<dbReference type="Proteomes" id="UP001152747">
    <property type="component" value="Unassembled WGS sequence"/>
</dbReference>
<feature type="domain" description="Nudix hydrolase" evidence="1">
    <location>
        <begin position="121"/>
        <end position="267"/>
    </location>
</feature>
<name>A0A9P1I9P0_9PELO</name>
<dbReference type="GO" id="GO:0047631">
    <property type="term" value="F:ADP-ribose diphosphatase activity"/>
    <property type="evidence" value="ECO:0007669"/>
    <property type="project" value="InterPro"/>
</dbReference>
<dbReference type="InterPro" id="IPR000086">
    <property type="entry name" value="NUDIX_hydrolase_dom"/>
</dbReference>
<dbReference type="Pfam" id="PF00293">
    <property type="entry name" value="NUDIX"/>
    <property type="match status" value="1"/>
</dbReference>
<dbReference type="InterPro" id="IPR015797">
    <property type="entry name" value="NUDIX_hydrolase-like_dom_sf"/>
</dbReference>
<dbReference type="Pfam" id="PF25969">
    <property type="entry name" value="NUDT9_N"/>
    <property type="match status" value="1"/>
</dbReference>
<keyword evidence="3" id="KW-1185">Reference proteome</keyword>